<comment type="cofactor">
    <cofactor evidence="1">
        <name>FAD</name>
        <dbReference type="ChEBI" id="CHEBI:57692"/>
    </cofactor>
</comment>
<dbReference type="EMBL" id="AZHD01000007">
    <property type="protein sequence ID" value="OAA61873.1"/>
    <property type="molecule type" value="Genomic_DNA"/>
</dbReference>
<proteinExistence type="predicted"/>
<gene>
    <name evidence="6" type="ORF">SPI_04732</name>
</gene>
<evidence type="ECO:0000256" key="4">
    <source>
        <dbReference type="ARBA" id="ARBA00023002"/>
    </source>
</evidence>
<accession>A0A167USV5</accession>
<keyword evidence="5" id="KW-0503">Monooxygenase</keyword>
<sequence length="252" mass="26455">MDSEPSSPAGPRVAIVGAGLTGLLAAHGLRKHGFDVALFDAEPALDARANRDWTIVLHWALPVMQALLPAAVVARLPHAICNPFLEFDARAEAFAVFHGATGDPLFQSPMPGSRRVSRQRLRRVLAEGLDVGIQWGRTVTALTDAGNSDNSNNNNNNTANGPLRLTFADGSTYDADYVLGTDGANSRLRALLLDPDGTGDGDGDGAARARTTGSGLLFATCLVRYHDAAKVAAMTQLHPVTAAARAPTPRAS</sequence>
<evidence type="ECO:0000256" key="1">
    <source>
        <dbReference type="ARBA" id="ARBA00001974"/>
    </source>
</evidence>
<keyword evidence="4" id="KW-0560">Oxidoreductase</keyword>
<name>A0A167USV5_9HYPO</name>
<dbReference type="InterPro" id="IPR036188">
    <property type="entry name" value="FAD/NAD-bd_sf"/>
</dbReference>
<dbReference type="GO" id="GO:0004497">
    <property type="term" value="F:monooxygenase activity"/>
    <property type="evidence" value="ECO:0007669"/>
    <property type="project" value="UniProtKB-KW"/>
</dbReference>
<dbReference type="STRING" id="1081102.A0A167USV5"/>
<dbReference type="PANTHER" id="PTHR47178:SF3">
    <property type="entry name" value="FAD-BINDING DOMAIN-CONTAINING PROTEIN"/>
    <property type="match status" value="1"/>
</dbReference>
<dbReference type="Proteomes" id="UP000076874">
    <property type="component" value="Unassembled WGS sequence"/>
</dbReference>
<dbReference type="PRINTS" id="PR00420">
    <property type="entry name" value="RNGMNOXGNASE"/>
</dbReference>
<keyword evidence="2" id="KW-0285">Flavoprotein</keyword>
<reference evidence="6 7" key="1">
    <citation type="journal article" date="2016" name="Genome Biol. Evol.">
        <title>Divergent and convergent evolution of fungal pathogenicity.</title>
        <authorList>
            <person name="Shang Y."/>
            <person name="Xiao G."/>
            <person name="Zheng P."/>
            <person name="Cen K."/>
            <person name="Zhan S."/>
            <person name="Wang C."/>
        </authorList>
    </citation>
    <scope>NUCLEOTIDE SEQUENCE [LARGE SCALE GENOMIC DNA]</scope>
    <source>
        <strain evidence="6 7">RCEF 264</strain>
    </source>
</reference>
<keyword evidence="7" id="KW-1185">Reference proteome</keyword>
<keyword evidence="3" id="KW-0274">FAD</keyword>
<organism evidence="6 7">
    <name type="scientific">Niveomyces insectorum RCEF 264</name>
    <dbReference type="NCBI Taxonomy" id="1081102"/>
    <lineage>
        <taxon>Eukaryota</taxon>
        <taxon>Fungi</taxon>
        <taxon>Dikarya</taxon>
        <taxon>Ascomycota</taxon>
        <taxon>Pezizomycotina</taxon>
        <taxon>Sordariomycetes</taxon>
        <taxon>Hypocreomycetidae</taxon>
        <taxon>Hypocreales</taxon>
        <taxon>Cordycipitaceae</taxon>
        <taxon>Niveomyces</taxon>
    </lineage>
</organism>
<dbReference type="SUPFAM" id="SSF51905">
    <property type="entry name" value="FAD/NAD(P)-binding domain"/>
    <property type="match status" value="1"/>
</dbReference>
<evidence type="ECO:0000313" key="7">
    <source>
        <dbReference type="Proteomes" id="UP000076874"/>
    </source>
</evidence>
<evidence type="ECO:0000256" key="2">
    <source>
        <dbReference type="ARBA" id="ARBA00022630"/>
    </source>
</evidence>
<dbReference type="AlphaFoldDB" id="A0A167USV5"/>
<evidence type="ECO:0000256" key="3">
    <source>
        <dbReference type="ARBA" id="ARBA00022827"/>
    </source>
</evidence>
<protein>
    <submittedName>
        <fullName evidence="6">FAD-binding domain containing protein</fullName>
    </submittedName>
</protein>
<comment type="caution">
    <text evidence="6">The sequence shown here is derived from an EMBL/GenBank/DDBJ whole genome shotgun (WGS) entry which is preliminary data.</text>
</comment>
<dbReference type="Gene3D" id="3.50.50.60">
    <property type="entry name" value="FAD/NAD(P)-binding domain"/>
    <property type="match status" value="1"/>
</dbReference>
<evidence type="ECO:0000313" key="6">
    <source>
        <dbReference type="EMBL" id="OAA61873.1"/>
    </source>
</evidence>
<dbReference type="PANTHER" id="PTHR47178">
    <property type="entry name" value="MONOOXYGENASE, FAD-BINDING"/>
    <property type="match status" value="1"/>
</dbReference>
<dbReference type="OrthoDB" id="47494at2759"/>
<dbReference type="Pfam" id="PF13450">
    <property type="entry name" value="NAD_binding_8"/>
    <property type="match status" value="1"/>
</dbReference>
<evidence type="ECO:0000256" key="5">
    <source>
        <dbReference type="ARBA" id="ARBA00023033"/>
    </source>
</evidence>